<dbReference type="CDD" id="cd17324">
    <property type="entry name" value="MFS_NepI_like"/>
    <property type="match status" value="1"/>
</dbReference>
<dbReference type="GO" id="GO:0022857">
    <property type="term" value="F:transmembrane transporter activity"/>
    <property type="evidence" value="ECO:0007669"/>
    <property type="project" value="InterPro"/>
</dbReference>
<feature type="transmembrane region" description="Helical" evidence="6">
    <location>
        <begin position="33"/>
        <end position="58"/>
    </location>
</feature>
<sequence>MKLPVLSLTLVVFGLTTGEFVIAGILPEVAADLAVPVSSAGLLVSAYALGMIVGGPVVTTLTARLPRRPLILGLIAFAVLANLASALAPGYALLLATRFAAGLVVATFFAIAIATAVRLAPPGREASAVARVALGMNLGIVLGSPLGTLVGQHFGWRTTFVVVAACAALGLLAVARFVTDLPAATTGSVLGELRVLGDRGLLLAIALTAAGNLGVVMVFTYIAPLLTDVAGLTAAAVPALLLVYGAGAIVGNHVGGRLADRALLPALIGLLLALSATLALFWAVGEVAVAAAVLVFALGALGFAIIPGMQARVVAASAAAPTLGVAVNAAAFQVAAALAGRVGGWVIADGPGLRALPLIGAALTTVGVAVAVQLRYRDRTTLVTA</sequence>
<name>A0A378Y9H6_9NOCA</name>
<feature type="domain" description="Major facilitator superfamily (MFS) profile" evidence="7">
    <location>
        <begin position="2"/>
        <end position="379"/>
    </location>
</feature>
<evidence type="ECO:0000259" key="7">
    <source>
        <dbReference type="PROSITE" id="PS50850"/>
    </source>
</evidence>
<evidence type="ECO:0000256" key="6">
    <source>
        <dbReference type="SAM" id="Phobius"/>
    </source>
</evidence>
<comment type="subcellular location">
    <subcellularLocation>
        <location evidence="1">Cell membrane</location>
        <topology evidence="1">Multi-pass membrane protein</topology>
    </subcellularLocation>
</comment>
<feature type="transmembrane region" description="Helical" evidence="6">
    <location>
        <begin position="70"/>
        <end position="93"/>
    </location>
</feature>
<dbReference type="STRING" id="1406858.GCA_000710895_01398"/>
<dbReference type="InterPro" id="IPR036259">
    <property type="entry name" value="MFS_trans_sf"/>
</dbReference>
<dbReference type="Proteomes" id="UP000255467">
    <property type="component" value="Unassembled WGS sequence"/>
</dbReference>
<dbReference type="EMBL" id="UGRY01000002">
    <property type="protein sequence ID" value="SUA73141.1"/>
    <property type="molecule type" value="Genomic_DNA"/>
</dbReference>
<dbReference type="PANTHER" id="PTHR43124:SF8">
    <property type="entry name" value="INNER MEMBRANE TRANSPORT PROTEIN YDHP"/>
    <property type="match status" value="1"/>
</dbReference>
<evidence type="ECO:0000256" key="3">
    <source>
        <dbReference type="ARBA" id="ARBA00022692"/>
    </source>
</evidence>
<proteinExistence type="predicted"/>
<feature type="transmembrane region" description="Helical" evidence="6">
    <location>
        <begin position="160"/>
        <end position="179"/>
    </location>
</feature>
<feature type="transmembrane region" description="Helical" evidence="6">
    <location>
        <begin position="132"/>
        <end position="154"/>
    </location>
</feature>
<dbReference type="RefSeq" id="WP_039816958.1">
    <property type="nucleotide sequence ID" value="NZ_UGRY01000002.1"/>
</dbReference>
<evidence type="ECO:0000313" key="8">
    <source>
        <dbReference type="EMBL" id="SUA73141.1"/>
    </source>
</evidence>
<dbReference type="PANTHER" id="PTHR43124">
    <property type="entry name" value="PURINE EFFLUX PUMP PBUE"/>
    <property type="match status" value="1"/>
</dbReference>
<gene>
    <name evidence="8" type="primary">ydhP_1</name>
    <name evidence="8" type="ORF">NCTC1934_00577</name>
</gene>
<evidence type="ECO:0000256" key="5">
    <source>
        <dbReference type="ARBA" id="ARBA00023136"/>
    </source>
</evidence>
<evidence type="ECO:0000256" key="2">
    <source>
        <dbReference type="ARBA" id="ARBA00022475"/>
    </source>
</evidence>
<dbReference type="GO" id="GO:0005886">
    <property type="term" value="C:plasma membrane"/>
    <property type="evidence" value="ECO:0007669"/>
    <property type="project" value="UniProtKB-SubCell"/>
</dbReference>
<dbReference type="InterPro" id="IPR020846">
    <property type="entry name" value="MFS_dom"/>
</dbReference>
<keyword evidence="3 6" id="KW-0812">Transmembrane</keyword>
<evidence type="ECO:0000256" key="4">
    <source>
        <dbReference type="ARBA" id="ARBA00022989"/>
    </source>
</evidence>
<dbReference type="PROSITE" id="PS50850">
    <property type="entry name" value="MFS"/>
    <property type="match status" value="1"/>
</dbReference>
<feature type="transmembrane region" description="Helical" evidence="6">
    <location>
        <begin position="262"/>
        <end position="282"/>
    </location>
</feature>
<dbReference type="AlphaFoldDB" id="A0A378Y9H6"/>
<dbReference type="InterPro" id="IPR050189">
    <property type="entry name" value="MFS_Efflux_Transporters"/>
</dbReference>
<dbReference type="OrthoDB" id="9814237at2"/>
<accession>A0A378Y9H6</accession>
<dbReference type="Pfam" id="PF07690">
    <property type="entry name" value="MFS_1"/>
    <property type="match status" value="1"/>
</dbReference>
<keyword evidence="5 6" id="KW-0472">Membrane</keyword>
<feature type="transmembrane region" description="Helical" evidence="6">
    <location>
        <begin position="200"/>
        <end position="223"/>
    </location>
</feature>
<evidence type="ECO:0000256" key="1">
    <source>
        <dbReference type="ARBA" id="ARBA00004651"/>
    </source>
</evidence>
<dbReference type="InterPro" id="IPR011701">
    <property type="entry name" value="MFS"/>
</dbReference>
<protein>
    <submittedName>
        <fullName evidence="8">Inner membrane transport protein ydhP</fullName>
    </submittedName>
</protein>
<organism evidence="8 9">
    <name type="scientific">Nocardia otitidiscaviarum</name>
    <dbReference type="NCBI Taxonomy" id="1823"/>
    <lineage>
        <taxon>Bacteria</taxon>
        <taxon>Bacillati</taxon>
        <taxon>Actinomycetota</taxon>
        <taxon>Actinomycetes</taxon>
        <taxon>Mycobacteriales</taxon>
        <taxon>Nocardiaceae</taxon>
        <taxon>Nocardia</taxon>
    </lineage>
</organism>
<keyword evidence="2" id="KW-1003">Cell membrane</keyword>
<feature type="transmembrane region" description="Helical" evidence="6">
    <location>
        <begin position="99"/>
        <end position="120"/>
    </location>
</feature>
<keyword evidence="9" id="KW-1185">Reference proteome</keyword>
<reference evidence="8 9" key="1">
    <citation type="submission" date="2018-06" db="EMBL/GenBank/DDBJ databases">
        <authorList>
            <consortium name="Pathogen Informatics"/>
            <person name="Doyle S."/>
        </authorList>
    </citation>
    <scope>NUCLEOTIDE SEQUENCE [LARGE SCALE GENOMIC DNA]</scope>
    <source>
        <strain evidence="8 9">NCTC1934</strain>
    </source>
</reference>
<feature type="transmembrane region" description="Helical" evidence="6">
    <location>
        <begin position="355"/>
        <end position="374"/>
    </location>
</feature>
<feature type="transmembrane region" description="Helical" evidence="6">
    <location>
        <begin position="288"/>
        <end position="306"/>
    </location>
</feature>
<evidence type="ECO:0000313" key="9">
    <source>
        <dbReference type="Proteomes" id="UP000255467"/>
    </source>
</evidence>
<feature type="transmembrane region" description="Helical" evidence="6">
    <location>
        <begin position="229"/>
        <end position="250"/>
    </location>
</feature>
<dbReference type="Gene3D" id="1.20.1250.20">
    <property type="entry name" value="MFS general substrate transporter like domains"/>
    <property type="match status" value="1"/>
</dbReference>
<keyword evidence="4 6" id="KW-1133">Transmembrane helix</keyword>
<feature type="transmembrane region" description="Helical" evidence="6">
    <location>
        <begin position="313"/>
        <end position="335"/>
    </location>
</feature>
<dbReference type="SUPFAM" id="SSF103473">
    <property type="entry name" value="MFS general substrate transporter"/>
    <property type="match status" value="1"/>
</dbReference>